<dbReference type="Proteomes" id="UP001153069">
    <property type="component" value="Unassembled WGS sequence"/>
</dbReference>
<reference evidence="2" key="1">
    <citation type="submission" date="2020-06" db="EMBL/GenBank/DDBJ databases">
        <authorList>
            <consortium name="Plant Systems Biology data submission"/>
        </authorList>
    </citation>
    <scope>NUCLEOTIDE SEQUENCE</scope>
    <source>
        <strain evidence="2">D6</strain>
    </source>
</reference>
<proteinExistence type="predicted"/>
<comment type="caution">
    <text evidence="2">The sequence shown here is derived from an EMBL/GenBank/DDBJ whole genome shotgun (WGS) entry which is preliminary data.</text>
</comment>
<gene>
    <name evidence="2" type="ORF">SEMRO_38_G023830.1</name>
</gene>
<sequence length="116" mass="11928">MGSCQSSSSASPSASEAAANDVAKLFEDHPTSRSPSMSMSTATVRESEDGGSVAPPMTAAASKAPSHSRSKPSKLDTITSWGVMEIPALQEMIKAQSQQAQQQGTATATATQATRQ</sequence>
<evidence type="ECO:0000313" key="3">
    <source>
        <dbReference type="Proteomes" id="UP001153069"/>
    </source>
</evidence>
<dbReference type="EMBL" id="CAICTM010000038">
    <property type="protein sequence ID" value="CAB9498452.1"/>
    <property type="molecule type" value="Genomic_DNA"/>
</dbReference>
<evidence type="ECO:0000313" key="2">
    <source>
        <dbReference type="EMBL" id="CAB9498452.1"/>
    </source>
</evidence>
<feature type="compositionally biased region" description="Low complexity" evidence="1">
    <location>
        <begin position="32"/>
        <end position="41"/>
    </location>
</feature>
<name>A0A9N8D8C0_9STRA</name>
<accession>A0A9N8D8C0</accession>
<feature type="compositionally biased region" description="Low complexity" evidence="1">
    <location>
        <begin position="95"/>
        <end position="116"/>
    </location>
</feature>
<keyword evidence="3" id="KW-1185">Reference proteome</keyword>
<protein>
    <submittedName>
        <fullName evidence="2">Uncharacterized protein</fullName>
    </submittedName>
</protein>
<evidence type="ECO:0000256" key="1">
    <source>
        <dbReference type="SAM" id="MobiDB-lite"/>
    </source>
</evidence>
<feature type="region of interest" description="Disordered" evidence="1">
    <location>
        <begin position="1"/>
        <end position="76"/>
    </location>
</feature>
<feature type="compositionally biased region" description="Low complexity" evidence="1">
    <location>
        <begin position="1"/>
        <end position="19"/>
    </location>
</feature>
<dbReference type="AlphaFoldDB" id="A0A9N8D8C0"/>
<feature type="region of interest" description="Disordered" evidence="1">
    <location>
        <begin position="93"/>
        <end position="116"/>
    </location>
</feature>
<organism evidence="2 3">
    <name type="scientific">Seminavis robusta</name>
    <dbReference type="NCBI Taxonomy" id="568900"/>
    <lineage>
        <taxon>Eukaryota</taxon>
        <taxon>Sar</taxon>
        <taxon>Stramenopiles</taxon>
        <taxon>Ochrophyta</taxon>
        <taxon>Bacillariophyta</taxon>
        <taxon>Bacillariophyceae</taxon>
        <taxon>Bacillariophycidae</taxon>
        <taxon>Naviculales</taxon>
        <taxon>Naviculaceae</taxon>
        <taxon>Seminavis</taxon>
    </lineage>
</organism>